<proteinExistence type="predicted"/>
<dbReference type="Proteomes" id="UP000662904">
    <property type="component" value="Chromosome"/>
</dbReference>
<dbReference type="InterPro" id="IPR006645">
    <property type="entry name" value="NGN-like_dom"/>
</dbReference>
<dbReference type="Gene3D" id="3.30.70.940">
    <property type="entry name" value="NusG, N-terminal domain"/>
    <property type="match status" value="1"/>
</dbReference>
<keyword evidence="4" id="KW-1185">Reference proteome</keyword>
<evidence type="ECO:0000313" key="3">
    <source>
        <dbReference type="EMBL" id="QSQ10464.1"/>
    </source>
</evidence>
<accession>A0A8A0RR61</accession>
<dbReference type="RefSeq" id="WP_206707771.1">
    <property type="nucleotide sequence ID" value="NZ_CP059066.1"/>
</dbReference>
<evidence type="ECO:0000259" key="2">
    <source>
        <dbReference type="Pfam" id="PF02357"/>
    </source>
</evidence>
<name>A0A8A0RR61_9FIRM</name>
<dbReference type="EMBL" id="CP059066">
    <property type="protein sequence ID" value="QSQ10464.1"/>
    <property type="molecule type" value="Genomic_DNA"/>
</dbReference>
<feature type="domain" description="NusG-like N-terminal" evidence="2">
    <location>
        <begin position="3"/>
        <end position="101"/>
    </location>
</feature>
<dbReference type="InterPro" id="IPR036735">
    <property type="entry name" value="NGN_dom_sf"/>
</dbReference>
<dbReference type="KEGG" id="kme:H0A61_02872"/>
<sequence>MIYAVQVKTGKEEQVCNAINQRLKMPEFAGIRRKINKIILPVFKRIKYTSKGQVVERNKIFPGYIMISVARLSPEVWHFIAGFKIEGVLKILDTKPVTKEEYRKNRQKFRTVVSFETWNRKERLREIKQKIREYREKKYGKVTVINISLRKFEKIQKKLRRVFGDLDFTKLSSSVLLQKMAFVL</sequence>
<keyword evidence="1" id="KW-0804">Transcription</keyword>
<gene>
    <name evidence="3" type="primary">nusG_2</name>
    <name evidence="3" type="ORF">H0A61_02872</name>
</gene>
<reference evidence="3" key="1">
    <citation type="submission" date="2020-07" db="EMBL/GenBank/DDBJ databases">
        <title>Koleobacter methoxysyntrophicus gen. nov., sp. nov., a novel anaerobic bacterium isolated from deep subsurface oil field and proposal of Koleobacterales ord. nov. in the phylum Firmicutes.</title>
        <authorList>
            <person name="Sakamoto S."/>
            <person name="Tamaki H."/>
        </authorList>
    </citation>
    <scope>NUCLEOTIDE SEQUENCE</scope>
    <source>
        <strain evidence="3">NRmbB1</strain>
    </source>
</reference>
<dbReference type="SUPFAM" id="SSF82679">
    <property type="entry name" value="N-utilization substance G protein NusG, N-terminal domain"/>
    <property type="match status" value="1"/>
</dbReference>
<evidence type="ECO:0000256" key="1">
    <source>
        <dbReference type="ARBA" id="ARBA00023163"/>
    </source>
</evidence>
<dbReference type="GO" id="GO:0006354">
    <property type="term" value="P:DNA-templated transcription elongation"/>
    <property type="evidence" value="ECO:0007669"/>
    <property type="project" value="InterPro"/>
</dbReference>
<evidence type="ECO:0000313" key="4">
    <source>
        <dbReference type="Proteomes" id="UP000662904"/>
    </source>
</evidence>
<protein>
    <submittedName>
        <fullName evidence="3">Transcription termination/antitermination protein NusG</fullName>
    </submittedName>
</protein>
<organism evidence="3 4">
    <name type="scientific">Koleobacter methoxysyntrophicus</name>
    <dbReference type="NCBI Taxonomy" id="2751313"/>
    <lineage>
        <taxon>Bacteria</taxon>
        <taxon>Bacillati</taxon>
        <taxon>Bacillota</taxon>
        <taxon>Clostridia</taxon>
        <taxon>Koleobacterales</taxon>
        <taxon>Koleobacteraceae</taxon>
        <taxon>Koleobacter</taxon>
    </lineage>
</organism>
<dbReference type="Pfam" id="PF02357">
    <property type="entry name" value="NusG"/>
    <property type="match status" value="1"/>
</dbReference>
<dbReference type="AlphaFoldDB" id="A0A8A0RR61"/>